<gene>
    <name evidence="12" type="primary">RYa-R</name>
    <name evidence="12" type="ORF">EVAR_7600_1</name>
</gene>
<dbReference type="EMBL" id="BGZK01000062">
    <property type="protein sequence ID" value="GBP14164.1"/>
    <property type="molecule type" value="Genomic_DNA"/>
</dbReference>
<feature type="transmembrane region" description="Helical" evidence="10">
    <location>
        <begin position="359"/>
        <end position="380"/>
    </location>
</feature>
<proteinExistence type="inferred from homology"/>
<evidence type="ECO:0000256" key="8">
    <source>
        <dbReference type="ARBA" id="ARBA00023224"/>
    </source>
</evidence>
<keyword evidence="7 9" id="KW-0675">Receptor</keyword>
<dbReference type="Pfam" id="PF00001">
    <property type="entry name" value="7tm_1"/>
    <property type="match status" value="2"/>
</dbReference>
<evidence type="ECO:0000256" key="7">
    <source>
        <dbReference type="ARBA" id="ARBA00023170"/>
    </source>
</evidence>
<evidence type="ECO:0000256" key="2">
    <source>
        <dbReference type="ARBA" id="ARBA00010663"/>
    </source>
</evidence>
<evidence type="ECO:0000256" key="6">
    <source>
        <dbReference type="ARBA" id="ARBA00023136"/>
    </source>
</evidence>
<feature type="transmembrane region" description="Helical" evidence="10">
    <location>
        <begin position="129"/>
        <end position="150"/>
    </location>
</feature>
<dbReference type="InterPro" id="IPR017452">
    <property type="entry name" value="GPCR_Rhodpsn_7TM"/>
</dbReference>
<dbReference type="Gene3D" id="1.20.1070.10">
    <property type="entry name" value="Rhodopsin 7-helix transmembrane proteins"/>
    <property type="match status" value="1"/>
</dbReference>
<evidence type="ECO:0000256" key="1">
    <source>
        <dbReference type="ARBA" id="ARBA00004141"/>
    </source>
</evidence>
<feature type="transmembrane region" description="Helical" evidence="10">
    <location>
        <begin position="209"/>
        <end position="229"/>
    </location>
</feature>
<name>A0A4C1TJA3_EUMVA</name>
<keyword evidence="5 9" id="KW-0297">G-protein coupled receptor</keyword>
<reference evidence="12 13" key="1">
    <citation type="journal article" date="2019" name="Commun. Biol.">
        <title>The bagworm genome reveals a unique fibroin gene that provides high tensile strength.</title>
        <authorList>
            <person name="Kono N."/>
            <person name="Nakamura H."/>
            <person name="Ohtoshi R."/>
            <person name="Tomita M."/>
            <person name="Numata K."/>
            <person name="Arakawa K."/>
        </authorList>
    </citation>
    <scope>NUCLEOTIDE SEQUENCE [LARGE SCALE GENOMIC DNA]</scope>
</reference>
<feature type="transmembrane region" description="Helical" evidence="10">
    <location>
        <begin position="170"/>
        <end position="188"/>
    </location>
</feature>
<dbReference type="PRINTS" id="PR00237">
    <property type="entry name" value="GPCRRHODOPSN"/>
</dbReference>
<comment type="similarity">
    <text evidence="2 9">Belongs to the G-protein coupled receptor 1 family.</text>
</comment>
<dbReference type="SUPFAM" id="SSF81321">
    <property type="entry name" value="Family A G protein-coupled receptor-like"/>
    <property type="match status" value="1"/>
</dbReference>
<evidence type="ECO:0000256" key="5">
    <source>
        <dbReference type="ARBA" id="ARBA00023040"/>
    </source>
</evidence>
<protein>
    <submittedName>
        <fullName evidence="12">RYamide receptor</fullName>
    </submittedName>
</protein>
<feature type="domain" description="G-protein coupled receptors family 1 profile" evidence="11">
    <location>
        <begin position="109"/>
        <end position="386"/>
    </location>
</feature>
<feature type="transmembrane region" description="Helical" evidence="10">
    <location>
        <begin position="303"/>
        <end position="326"/>
    </location>
</feature>
<evidence type="ECO:0000256" key="4">
    <source>
        <dbReference type="ARBA" id="ARBA00022989"/>
    </source>
</evidence>
<dbReference type="GO" id="GO:0004930">
    <property type="term" value="F:G protein-coupled receptor activity"/>
    <property type="evidence" value="ECO:0007669"/>
    <property type="project" value="UniProtKB-KW"/>
</dbReference>
<evidence type="ECO:0000256" key="9">
    <source>
        <dbReference type="RuleBase" id="RU000688"/>
    </source>
</evidence>
<feature type="transmembrane region" description="Helical" evidence="10">
    <location>
        <begin position="91"/>
        <end position="117"/>
    </location>
</feature>
<comment type="subcellular location">
    <subcellularLocation>
        <location evidence="1">Membrane</location>
        <topology evidence="1">Multi-pass membrane protein</topology>
    </subcellularLocation>
</comment>
<dbReference type="PROSITE" id="PS50262">
    <property type="entry name" value="G_PROTEIN_RECEP_F1_2"/>
    <property type="match status" value="1"/>
</dbReference>
<dbReference type="AlphaFoldDB" id="A0A4C1TJA3"/>
<dbReference type="PANTHER" id="PTHR45695:SF9">
    <property type="entry name" value="LEUCOKININ RECEPTOR"/>
    <property type="match status" value="1"/>
</dbReference>
<sequence length="524" mass="59710">MYKTVVDADSHFAPSVSVANFTVAPNSLPDSLRLFVLDSLLNVFRNTSNSSQDDDSDWTKNLTIEEYDFANHNRFNDTYGENTLYEVPTSIIVVLSCLYGSISVLAVVGNFLVMWVVGTSRRMQSVTNCYIANLALADIVIGLFAVPFQFQAALLQRWLLPHFMCPFCPFVQALSVNVSVFTLTAIAVDRHRAIITPLSAHTSKRVAKWIIVFIWVLALSLAAPMAMSWEVIMADEYDPERDPDLREISYLFSRTNIPVTNVFRATEPVRHVEINTERSFPVTNIFYKKPFCAPSEFGSHSLAIYRLLLYVFQYVIPLCVITFAYAHMAMKLWGARAPGNAQESRDANQMKNKKKVIKMLVIVVALFALCWLPLQSYLLLQSFFSSINETRIMSVRSTNGRSVYSSRKFNNVDSERTRSKAGCQCHRSRDRDKTEDNNFRLIKNFNSILNNKDFNHIANTYSADRRLGSVETLPPMPRLSTGSRVYYEEEDETLPVGDEKITEMYIFPKSDIVEFTDVPYDEKV</sequence>
<organism evidence="12 13">
    <name type="scientific">Eumeta variegata</name>
    <name type="common">Bagworm moth</name>
    <name type="synonym">Eumeta japonica</name>
    <dbReference type="NCBI Taxonomy" id="151549"/>
    <lineage>
        <taxon>Eukaryota</taxon>
        <taxon>Metazoa</taxon>
        <taxon>Ecdysozoa</taxon>
        <taxon>Arthropoda</taxon>
        <taxon>Hexapoda</taxon>
        <taxon>Insecta</taxon>
        <taxon>Pterygota</taxon>
        <taxon>Neoptera</taxon>
        <taxon>Endopterygota</taxon>
        <taxon>Lepidoptera</taxon>
        <taxon>Glossata</taxon>
        <taxon>Ditrysia</taxon>
        <taxon>Tineoidea</taxon>
        <taxon>Psychidae</taxon>
        <taxon>Oiketicinae</taxon>
        <taxon>Eumeta</taxon>
    </lineage>
</organism>
<evidence type="ECO:0000256" key="3">
    <source>
        <dbReference type="ARBA" id="ARBA00022692"/>
    </source>
</evidence>
<evidence type="ECO:0000313" key="13">
    <source>
        <dbReference type="Proteomes" id="UP000299102"/>
    </source>
</evidence>
<evidence type="ECO:0000313" key="12">
    <source>
        <dbReference type="EMBL" id="GBP14164.1"/>
    </source>
</evidence>
<dbReference type="Proteomes" id="UP000299102">
    <property type="component" value="Unassembled WGS sequence"/>
</dbReference>
<accession>A0A4C1TJA3</accession>
<keyword evidence="13" id="KW-1185">Reference proteome</keyword>
<keyword evidence="4 10" id="KW-1133">Transmembrane helix</keyword>
<dbReference type="GO" id="GO:0005886">
    <property type="term" value="C:plasma membrane"/>
    <property type="evidence" value="ECO:0007669"/>
    <property type="project" value="TreeGrafter"/>
</dbReference>
<dbReference type="PROSITE" id="PS00237">
    <property type="entry name" value="G_PROTEIN_RECEP_F1_1"/>
    <property type="match status" value="1"/>
</dbReference>
<keyword evidence="8 9" id="KW-0807">Transducer</keyword>
<dbReference type="OrthoDB" id="9445642at2759"/>
<dbReference type="PANTHER" id="PTHR45695">
    <property type="entry name" value="LEUCOKININ RECEPTOR-RELATED"/>
    <property type="match status" value="1"/>
</dbReference>
<keyword evidence="3 9" id="KW-0812">Transmembrane</keyword>
<dbReference type="InterPro" id="IPR000276">
    <property type="entry name" value="GPCR_Rhodpsn"/>
</dbReference>
<evidence type="ECO:0000256" key="10">
    <source>
        <dbReference type="SAM" id="Phobius"/>
    </source>
</evidence>
<evidence type="ECO:0000259" key="11">
    <source>
        <dbReference type="PROSITE" id="PS50262"/>
    </source>
</evidence>
<comment type="caution">
    <text evidence="12">The sequence shown here is derived from an EMBL/GenBank/DDBJ whole genome shotgun (WGS) entry which is preliminary data.</text>
</comment>
<keyword evidence="6 10" id="KW-0472">Membrane</keyword>
<dbReference type="STRING" id="151549.A0A4C1TJA3"/>